<organism evidence="2 3">
    <name type="scientific">Streptomyces griseochromogenes</name>
    <dbReference type="NCBI Taxonomy" id="68214"/>
    <lineage>
        <taxon>Bacteria</taxon>
        <taxon>Bacillati</taxon>
        <taxon>Actinomycetota</taxon>
        <taxon>Actinomycetes</taxon>
        <taxon>Kitasatosporales</taxon>
        <taxon>Streptomycetaceae</taxon>
        <taxon>Streptomyces</taxon>
    </lineage>
</organism>
<evidence type="ECO:0000313" key="2">
    <source>
        <dbReference type="EMBL" id="MBP2056482.1"/>
    </source>
</evidence>
<name>A0ABS4M9Y2_9ACTN</name>
<sequence length="58" mass="5919">MLSHLPTEPTHRRSAKAGDACKALSKAEATPQGSVQRNAVGTAPPAESGTNSTTEPTC</sequence>
<dbReference type="Proteomes" id="UP001519309">
    <property type="component" value="Unassembled WGS sequence"/>
</dbReference>
<feature type="region of interest" description="Disordered" evidence="1">
    <location>
        <begin position="1"/>
        <end position="58"/>
    </location>
</feature>
<feature type="compositionally biased region" description="Polar residues" evidence="1">
    <location>
        <begin position="48"/>
        <end position="58"/>
    </location>
</feature>
<protein>
    <submittedName>
        <fullName evidence="2">Uncharacterized protein</fullName>
    </submittedName>
</protein>
<dbReference type="EMBL" id="JAGGLP010000047">
    <property type="protein sequence ID" value="MBP2056482.1"/>
    <property type="molecule type" value="Genomic_DNA"/>
</dbReference>
<reference evidence="2 3" key="1">
    <citation type="submission" date="2021-03" db="EMBL/GenBank/DDBJ databases">
        <title>Genomic Encyclopedia of Type Strains, Phase IV (KMG-IV): sequencing the most valuable type-strain genomes for metagenomic binning, comparative biology and taxonomic classification.</title>
        <authorList>
            <person name="Goeker M."/>
        </authorList>
    </citation>
    <scope>NUCLEOTIDE SEQUENCE [LARGE SCALE GENOMIC DNA]</scope>
    <source>
        <strain evidence="2 3">DSM 40499</strain>
    </source>
</reference>
<proteinExistence type="predicted"/>
<evidence type="ECO:0000256" key="1">
    <source>
        <dbReference type="SAM" id="MobiDB-lite"/>
    </source>
</evidence>
<gene>
    <name evidence="2" type="ORF">J2Z21_009500</name>
</gene>
<evidence type="ECO:0000313" key="3">
    <source>
        <dbReference type="Proteomes" id="UP001519309"/>
    </source>
</evidence>
<keyword evidence="3" id="KW-1185">Reference proteome</keyword>
<accession>A0ABS4M9Y2</accession>
<comment type="caution">
    <text evidence="2">The sequence shown here is derived from an EMBL/GenBank/DDBJ whole genome shotgun (WGS) entry which is preliminary data.</text>
</comment>